<feature type="compositionally biased region" description="Low complexity" evidence="7">
    <location>
        <begin position="99"/>
        <end position="109"/>
    </location>
</feature>
<feature type="compositionally biased region" description="Basic and acidic residues" evidence="7">
    <location>
        <begin position="110"/>
        <end position="125"/>
    </location>
</feature>
<dbReference type="Pfam" id="PF00320">
    <property type="entry name" value="GATA"/>
    <property type="match status" value="1"/>
</dbReference>
<evidence type="ECO:0000313" key="9">
    <source>
        <dbReference type="EMBL" id="TFL02021.1"/>
    </source>
</evidence>
<feature type="region of interest" description="Disordered" evidence="7">
    <location>
        <begin position="163"/>
        <end position="204"/>
    </location>
</feature>
<keyword evidence="2 6" id="KW-0863">Zinc-finger</keyword>
<dbReference type="OrthoDB" id="2162994at2759"/>
<feature type="compositionally biased region" description="Low complexity" evidence="7">
    <location>
        <begin position="1"/>
        <end position="10"/>
    </location>
</feature>
<protein>
    <recommendedName>
        <fullName evidence="8">GATA-type domain-containing protein</fullName>
    </recommendedName>
</protein>
<reference evidence="9 10" key="1">
    <citation type="journal article" date="2019" name="Nat. Ecol. Evol.">
        <title>Megaphylogeny resolves global patterns of mushroom evolution.</title>
        <authorList>
            <person name="Varga T."/>
            <person name="Krizsan K."/>
            <person name="Foldi C."/>
            <person name="Dima B."/>
            <person name="Sanchez-Garcia M."/>
            <person name="Sanchez-Ramirez S."/>
            <person name="Szollosi G.J."/>
            <person name="Szarkandi J.G."/>
            <person name="Papp V."/>
            <person name="Albert L."/>
            <person name="Andreopoulos W."/>
            <person name="Angelini C."/>
            <person name="Antonin V."/>
            <person name="Barry K.W."/>
            <person name="Bougher N.L."/>
            <person name="Buchanan P."/>
            <person name="Buyck B."/>
            <person name="Bense V."/>
            <person name="Catcheside P."/>
            <person name="Chovatia M."/>
            <person name="Cooper J."/>
            <person name="Damon W."/>
            <person name="Desjardin D."/>
            <person name="Finy P."/>
            <person name="Geml J."/>
            <person name="Haridas S."/>
            <person name="Hughes K."/>
            <person name="Justo A."/>
            <person name="Karasinski D."/>
            <person name="Kautmanova I."/>
            <person name="Kiss B."/>
            <person name="Kocsube S."/>
            <person name="Kotiranta H."/>
            <person name="LaButti K.M."/>
            <person name="Lechner B.E."/>
            <person name="Liimatainen K."/>
            <person name="Lipzen A."/>
            <person name="Lukacs Z."/>
            <person name="Mihaltcheva S."/>
            <person name="Morgado L.N."/>
            <person name="Niskanen T."/>
            <person name="Noordeloos M.E."/>
            <person name="Ohm R.A."/>
            <person name="Ortiz-Santana B."/>
            <person name="Ovrebo C."/>
            <person name="Racz N."/>
            <person name="Riley R."/>
            <person name="Savchenko A."/>
            <person name="Shiryaev A."/>
            <person name="Soop K."/>
            <person name="Spirin V."/>
            <person name="Szebenyi C."/>
            <person name="Tomsovsky M."/>
            <person name="Tulloss R.E."/>
            <person name="Uehling J."/>
            <person name="Grigoriev I.V."/>
            <person name="Vagvolgyi C."/>
            <person name="Papp T."/>
            <person name="Martin F.M."/>
            <person name="Miettinen O."/>
            <person name="Hibbett D.S."/>
            <person name="Nagy L.G."/>
        </authorList>
    </citation>
    <scope>NUCLEOTIDE SEQUENCE [LARGE SCALE GENOMIC DNA]</scope>
    <source>
        <strain evidence="9 10">CBS 309.79</strain>
    </source>
</reference>
<dbReference type="InterPro" id="IPR000679">
    <property type="entry name" value="Znf_GATA"/>
</dbReference>
<evidence type="ECO:0000313" key="10">
    <source>
        <dbReference type="Proteomes" id="UP000305067"/>
    </source>
</evidence>
<evidence type="ECO:0000256" key="5">
    <source>
        <dbReference type="ARBA" id="ARBA00023163"/>
    </source>
</evidence>
<dbReference type="PANTHER" id="PTHR47172:SF24">
    <property type="entry name" value="GATA ZINC FINGER DOMAIN-CONTAINING PROTEIN 14-RELATED"/>
    <property type="match status" value="1"/>
</dbReference>
<evidence type="ECO:0000256" key="4">
    <source>
        <dbReference type="ARBA" id="ARBA00023015"/>
    </source>
</evidence>
<keyword evidence="3" id="KW-0862">Zinc</keyword>
<dbReference type="Gene3D" id="3.30.50.10">
    <property type="entry name" value="Erythroid Transcription Factor GATA-1, subunit A"/>
    <property type="match status" value="1"/>
</dbReference>
<accession>A0A5C3QNC9</accession>
<dbReference type="AlphaFoldDB" id="A0A5C3QNC9"/>
<dbReference type="GO" id="GO:0006355">
    <property type="term" value="P:regulation of DNA-templated transcription"/>
    <property type="evidence" value="ECO:0007669"/>
    <property type="project" value="InterPro"/>
</dbReference>
<evidence type="ECO:0000256" key="3">
    <source>
        <dbReference type="ARBA" id="ARBA00022833"/>
    </source>
</evidence>
<evidence type="ECO:0000256" key="2">
    <source>
        <dbReference type="ARBA" id="ARBA00022771"/>
    </source>
</evidence>
<proteinExistence type="predicted"/>
<dbReference type="SUPFAM" id="SSF57716">
    <property type="entry name" value="Glucocorticoid receptor-like (DNA-binding domain)"/>
    <property type="match status" value="1"/>
</dbReference>
<dbReference type="STRING" id="1884261.A0A5C3QNC9"/>
<evidence type="ECO:0000259" key="8">
    <source>
        <dbReference type="PROSITE" id="PS50114"/>
    </source>
</evidence>
<dbReference type="PANTHER" id="PTHR47172">
    <property type="entry name" value="OS01G0976800 PROTEIN"/>
    <property type="match status" value="1"/>
</dbReference>
<sequence>MNDPAPQSQSQPPPSQPHSQWSDPGWNHYSQNQSQNQSYQSQPGPPSESSHSPTHQTRAEASSTAGVHREYTQVASQPPPSRPVASPEASKENVEPAIKSSVPPKVSGPSDEKQQIIEDTPRPGEGHICIGCGAGSTPEWRRGPLGPRTLCNACGLVYAKMMKKRAREKAKQANGGGKKNGQNGNGDEASSEGSDDDDVSGDSA</sequence>
<organism evidence="9 10">
    <name type="scientific">Pterulicium gracile</name>
    <dbReference type="NCBI Taxonomy" id="1884261"/>
    <lineage>
        <taxon>Eukaryota</taxon>
        <taxon>Fungi</taxon>
        <taxon>Dikarya</taxon>
        <taxon>Basidiomycota</taxon>
        <taxon>Agaricomycotina</taxon>
        <taxon>Agaricomycetes</taxon>
        <taxon>Agaricomycetidae</taxon>
        <taxon>Agaricales</taxon>
        <taxon>Pleurotineae</taxon>
        <taxon>Pterulaceae</taxon>
        <taxon>Pterulicium</taxon>
    </lineage>
</organism>
<dbReference type="GO" id="GO:0043565">
    <property type="term" value="F:sequence-specific DNA binding"/>
    <property type="evidence" value="ECO:0007669"/>
    <property type="project" value="InterPro"/>
</dbReference>
<dbReference type="EMBL" id="ML178823">
    <property type="protein sequence ID" value="TFL02021.1"/>
    <property type="molecule type" value="Genomic_DNA"/>
</dbReference>
<feature type="domain" description="GATA-type" evidence="8">
    <location>
        <begin position="123"/>
        <end position="158"/>
    </location>
</feature>
<keyword evidence="4" id="KW-0805">Transcription regulation</keyword>
<keyword evidence="1" id="KW-0479">Metal-binding</keyword>
<dbReference type="SMART" id="SM00401">
    <property type="entry name" value="ZnF_GATA"/>
    <property type="match status" value="1"/>
</dbReference>
<dbReference type="PROSITE" id="PS50114">
    <property type="entry name" value="GATA_ZN_FINGER_2"/>
    <property type="match status" value="1"/>
</dbReference>
<dbReference type="CDD" id="cd00202">
    <property type="entry name" value="ZnF_GATA"/>
    <property type="match status" value="1"/>
</dbReference>
<evidence type="ECO:0000256" key="1">
    <source>
        <dbReference type="ARBA" id="ARBA00022723"/>
    </source>
</evidence>
<dbReference type="InterPro" id="IPR013088">
    <property type="entry name" value="Znf_NHR/GATA"/>
</dbReference>
<keyword evidence="10" id="KW-1185">Reference proteome</keyword>
<feature type="region of interest" description="Disordered" evidence="7">
    <location>
        <begin position="1"/>
        <end position="127"/>
    </location>
</feature>
<keyword evidence="5" id="KW-0804">Transcription</keyword>
<evidence type="ECO:0000256" key="6">
    <source>
        <dbReference type="PROSITE-ProRule" id="PRU00094"/>
    </source>
</evidence>
<feature type="compositionally biased region" description="Low complexity" evidence="7">
    <location>
        <begin position="29"/>
        <end position="56"/>
    </location>
</feature>
<name>A0A5C3QNC9_9AGAR</name>
<gene>
    <name evidence="9" type="ORF">BDV98DRAFT_47804</name>
</gene>
<evidence type="ECO:0000256" key="7">
    <source>
        <dbReference type="SAM" id="MobiDB-lite"/>
    </source>
</evidence>
<feature type="compositionally biased region" description="Acidic residues" evidence="7">
    <location>
        <begin position="189"/>
        <end position="204"/>
    </location>
</feature>
<dbReference type="GO" id="GO:0008270">
    <property type="term" value="F:zinc ion binding"/>
    <property type="evidence" value="ECO:0007669"/>
    <property type="project" value="UniProtKB-KW"/>
</dbReference>
<dbReference type="Proteomes" id="UP000305067">
    <property type="component" value="Unassembled WGS sequence"/>
</dbReference>